<keyword evidence="6" id="KW-1185">Reference proteome</keyword>
<name>A0A7V8UU29_9CORY</name>
<organism evidence="5 6">
    <name type="scientific">Corynebacterium wankanglinii</name>
    <dbReference type="NCBI Taxonomy" id="2735136"/>
    <lineage>
        <taxon>Bacteria</taxon>
        <taxon>Bacillati</taxon>
        <taxon>Actinomycetota</taxon>
        <taxon>Actinomycetes</taxon>
        <taxon>Mycobacteriales</taxon>
        <taxon>Corynebacteriaceae</taxon>
        <taxon>Corynebacterium</taxon>
    </lineage>
</organism>
<dbReference type="Proteomes" id="UP000577408">
    <property type="component" value="Unassembled WGS sequence"/>
</dbReference>
<dbReference type="PRINTS" id="PR01217">
    <property type="entry name" value="PRICHEXTENSN"/>
</dbReference>
<feature type="signal peptide" evidence="3">
    <location>
        <begin position="1"/>
        <end position="25"/>
    </location>
</feature>
<feature type="region of interest" description="Disordered" evidence="1">
    <location>
        <begin position="211"/>
        <end position="238"/>
    </location>
</feature>
<dbReference type="Pfam" id="PF18957">
    <property type="entry name" value="RibLong"/>
    <property type="match status" value="3"/>
</dbReference>
<keyword evidence="2" id="KW-0812">Transmembrane</keyword>
<evidence type="ECO:0000256" key="2">
    <source>
        <dbReference type="SAM" id="Phobius"/>
    </source>
</evidence>
<feature type="domain" description="Long Rib" evidence="4">
    <location>
        <begin position="127"/>
        <end position="211"/>
    </location>
</feature>
<reference evidence="5 6" key="1">
    <citation type="submission" date="2020-05" db="EMBL/GenBank/DDBJ databases">
        <title>Descriptions of Corynebacterium xxxx sp. nov., Corynebacterium yyyy sp. nov. and Corynebacterium zzzz sp. nov.</title>
        <authorList>
            <person name="Zhang G."/>
        </authorList>
    </citation>
    <scope>NUCLEOTIDE SEQUENCE [LARGE SCALE GENOMIC DNA]</scope>
    <source>
        <strain evidence="6">zg-913</strain>
    </source>
</reference>
<keyword evidence="3" id="KW-0732">Signal</keyword>
<evidence type="ECO:0000256" key="1">
    <source>
        <dbReference type="SAM" id="MobiDB-lite"/>
    </source>
</evidence>
<keyword evidence="2" id="KW-1133">Transmembrane helix</keyword>
<dbReference type="RefSeq" id="WP_181192104.1">
    <property type="nucleotide sequence ID" value="NZ_JABFED010000003.1"/>
</dbReference>
<sequence length="535" mass="54083">MKTTRLVAAALTAALATTTVVPASAADFMSRTYNPGYADAQTTPGNAVRIPVSGAFPAGTTFSVNDTAGWGFSVDASGTVTATPRGQYPGAWAQNYVTITYPDHTVDYALFTVRVVAPSVSLAESLDLSWGDATVAPGGSVTLRPSVSLPAGSQLAAPTGSGGWRVEADQASGEVTVSAPAGARAGAGLGITLGVAFPDGSTKQYTSRITVGKEPSLSTSSAPKTTLKTTPKPAPAPAVGELSYPDTAVSANERVTVFLNGSLPEGARVIGPNQQYNGWSLHTDEQTGAITFAAPRNAQPGYALVLEVAVLLPDGSTRDLTAKAYVPATAEGATPGSSTQTTTPKPSTPKPSTSTTAPKPSTSTTAPKPSTSTTAPKPAPTTRSTPARPAAETANVSIADTTITAGESIVVTPEGLPEGARVFVTEETRGGWTIAREGETGIRVAAARGMRPGSVLRINAAIQFADYSSVNRVFTVKVVRGTATGGLTTAPAPTTTAPAPAPGNAASPADVITGLALALGLLGTIGLVGRFFPFF</sequence>
<feature type="domain" description="Long Rib" evidence="4">
    <location>
        <begin position="31"/>
        <end position="115"/>
    </location>
</feature>
<evidence type="ECO:0000313" key="5">
    <source>
        <dbReference type="EMBL" id="MBA1837373.1"/>
    </source>
</evidence>
<accession>A0A7V8UU29</accession>
<feature type="chain" id="PRO_5031214847" description="Long Rib domain-containing protein" evidence="3">
    <location>
        <begin position="26"/>
        <end position="535"/>
    </location>
</feature>
<protein>
    <recommendedName>
        <fullName evidence="4">Long Rib domain-containing protein</fullName>
    </recommendedName>
</protein>
<evidence type="ECO:0000259" key="4">
    <source>
        <dbReference type="Pfam" id="PF18957"/>
    </source>
</evidence>
<feature type="domain" description="Long Rib" evidence="4">
    <location>
        <begin position="243"/>
        <end position="326"/>
    </location>
</feature>
<gene>
    <name evidence="5" type="ORF">HMA55_05560</name>
</gene>
<feature type="compositionally biased region" description="Low complexity" evidence="1">
    <location>
        <begin position="215"/>
        <end position="231"/>
    </location>
</feature>
<feature type="transmembrane region" description="Helical" evidence="2">
    <location>
        <begin position="511"/>
        <end position="532"/>
    </location>
</feature>
<evidence type="ECO:0000313" key="6">
    <source>
        <dbReference type="Proteomes" id="UP000577408"/>
    </source>
</evidence>
<proteinExistence type="predicted"/>
<evidence type="ECO:0000256" key="3">
    <source>
        <dbReference type="SAM" id="SignalP"/>
    </source>
</evidence>
<feature type="compositionally biased region" description="Low complexity" evidence="1">
    <location>
        <begin position="333"/>
        <end position="393"/>
    </location>
</feature>
<dbReference type="InterPro" id="IPR044055">
    <property type="entry name" value="RibLong"/>
</dbReference>
<dbReference type="EMBL" id="JABFED010000003">
    <property type="protein sequence ID" value="MBA1837373.1"/>
    <property type="molecule type" value="Genomic_DNA"/>
</dbReference>
<keyword evidence="2" id="KW-0472">Membrane</keyword>
<dbReference type="AlphaFoldDB" id="A0A7V8UU29"/>
<comment type="caution">
    <text evidence="5">The sequence shown here is derived from an EMBL/GenBank/DDBJ whole genome shotgun (WGS) entry which is preliminary data.</text>
</comment>
<feature type="region of interest" description="Disordered" evidence="1">
    <location>
        <begin position="327"/>
        <end position="393"/>
    </location>
</feature>